<reference evidence="2" key="1">
    <citation type="submission" date="2021-01" db="EMBL/GenBank/DDBJ databases">
        <authorList>
            <person name="Corre E."/>
            <person name="Pelletier E."/>
            <person name="Niang G."/>
            <person name="Scheremetjew M."/>
            <person name="Finn R."/>
            <person name="Kale V."/>
            <person name="Holt S."/>
            <person name="Cochrane G."/>
            <person name="Meng A."/>
            <person name="Brown T."/>
            <person name="Cohen L."/>
        </authorList>
    </citation>
    <scope>NUCLEOTIDE SEQUENCE</scope>
    <source>
        <strain evidence="2">NIES-381</strain>
    </source>
</reference>
<organism evidence="2">
    <name type="scientific">Eutreptiella gymnastica</name>
    <dbReference type="NCBI Taxonomy" id="73025"/>
    <lineage>
        <taxon>Eukaryota</taxon>
        <taxon>Discoba</taxon>
        <taxon>Euglenozoa</taxon>
        <taxon>Euglenida</taxon>
        <taxon>Spirocuta</taxon>
        <taxon>Euglenophyceae</taxon>
        <taxon>Eutreptiales</taxon>
        <taxon>Eutreptiaceae</taxon>
        <taxon>Eutreptiella</taxon>
    </lineage>
</organism>
<dbReference type="AlphaFoldDB" id="A0A7S1JBC7"/>
<evidence type="ECO:0000256" key="1">
    <source>
        <dbReference type="SAM" id="MobiDB-lite"/>
    </source>
</evidence>
<sequence length="419" mass="45590">MKVFNHLLPIAREDPLSTHAIVSPDADILLWALGALSRRIHWVRHDQCDNLIWFVCYSVRQVSTTAAASLLSPPESVQAAHGTNYCVQQTASLPPKPTAEAEDVRECEAQLPNVTALCTACMATVLPGVRLLDTALGALRSPDPPPAKVLSKEFFKDLKRYLKSPGTFGQGKPVQAFSAPGLSETTGRAPLSPPRPLSTCPVQDELLQLMVVVVQACNKHAKQSPCEAELQMKAQSLAKAVAEFLRTTEPGHAIHTQWTAVWESVQLGDAISEKDIQQLKAALTGHRKAIAKACKQRTAQLMGMQAVVTEPATGPAAEAPPLRRACTLAMQREHLRRIQASLDPLLSDMRQAVSADPLHPTPAKVEKQKQLRDDFDQSAAWIVGLLKELEGGLDEERSQSQSQAVDAEPLHLTPAKPDY</sequence>
<proteinExistence type="predicted"/>
<protein>
    <submittedName>
        <fullName evidence="2">Uncharacterized protein</fullName>
    </submittedName>
</protein>
<gene>
    <name evidence="2" type="ORF">EGYM00392_LOCUS49572</name>
</gene>
<dbReference type="EMBL" id="HBGA01133754">
    <property type="protein sequence ID" value="CAD9038410.1"/>
    <property type="molecule type" value="Transcribed_RNA"/>
</dbReference>
<name>A0A7S1JBC7_9EUGL</name>
<accession>A0A7S1JBC7</accession>
<evidence type="ECO:0000313" key="2">
    <source>
        <dbReference type="EMBL" id="CAD9038410.1"/>
    </source>
</evidence>
<feature type="region of interest" description="Disordered" evidence="1">
    <location>
        <begin position="392"/>
        <end position="419"/>
    </location>
</feature>